<evidence type="ECO:0000313" key="8">
    <source>
        <dbReference type="Proteomes" id="UP000540989"/>
    </source>
</evidence>
<protein>
    <recommendedName>
        <fullName evidence="2">beta-fructofuranosidase</fullName>
        <ecNumber evidence="2">3.2.1.26</ecNumber>
    </recommendedName>
</protein>
<organism evidence="7 8">
    <name type="scientific">Granulicella aggregans</name>
    <dbReference type="NCBI Taxonomy" id="474949"/>
    <lineage>
        <taxon>Bacteria</taxon>
        <taxon>Pseudomonadati</taxon>
        <taxon>Acidobacteriota</taxon>
        <taxon>Terriglobia</taxon>
        <taxon>Terriglobales</taxon>
        <taxon>Acidobacteriaceae</taxon>
        <taxon>Granulicella</taxon>
    </lineage>
</organism>
<keyword evidence="5" id="KW-0732">Signal</keyword>
<dbReference type="PANTHER" id="PTHR43101:SF1">
    <property type="entry name" value="BETA-FRUCTOSIDASE"/>
    <property type="match status" value="1"/>
</dbReference>
<comment type="similarity">
    <text evidence="1">Belongs to the glycosyl hydrolase 32 family.</text>
</comment>
<sequence>MKSSDPIQGRSLSRRRLLASAAASAAASLFPRWAMAEDSAANIATDPRRPQFHLLPAKNWMNDPNGPVYFNGKYHMFCQFNPLAAVWGDMSWYHSESPDMLHWNHKPLAMTPTPGSPDEYGCFSGSAIKVGKRVYQVYTGTKLSSPELATIRDGENKIQESQCIAWSDDPALVKWTKLPEPIIPLPPPGMKITGFRDPSAWKQGDWYYMTVGSGEAEVGGCVLLYRTKNLVDPKSWEYMHKLTSGEWTGKKTANPCDDGEMWECPDFFALDGGHVLIYSTLGKVIWESGHLDEATMTFTKKKTGELDLGAFYAPKTQLDAKGRRILWGWIQEKRSDAEMKVAGWSGMMSLPRVLSLDVDGTLRVRVLPEAVGLRAGTLPSKGLEVGQKDTPVFLTMLPKASGEVLCVGRKGARMEFTINMKSEEILKATYTPETHKFVVDSKEVQLEASDEPSLHAYVDGSVIELIISERIGYTKRFYYPDSTAPDIGVGATGTADIKLAGWKVGPISKDRLTTPIFTI</sequence>
<evidence type="ECO:0000256" key="4">
    <source>
        <dbReference type="ARBA" id="ARBA00023295"/>
    </source>
</evidence>
<evidence type="ECO:0000256" key="5">
    <source>
        <dbReference type="SAM" id="SignalP"/>
    </source>
</evidence>
<evidence type="ECO:0000259" key="6">
    <source>
        <dbReference type="Pfam" id="PF00251"/>
    </source>
</evidence>
<feature type="signal peptide" evidence="5">
    <location>
        <begin position="1"/>
        <end position="36"/>
    </location>
</feature>
<dbReference type="GO" id="GO:0004564">
    <property type="term" value="F:beta-fructofuranosidase activity"/>
    <property type="evidence" value="ECO:0007669"/>
    <property type="project" value="UniProtKB-EC"/>
</dbReference>
<dbReference type="Gene3D" id="2.115.10.20">
    <property type="entry name" value="Glycosyl hydrolase domain, family 43"/>
    <property type="match status" value="1"/>
</dbReference>
<reference evidence="7 8" key="1">
    <citation type="submission" date="2020-08" db="EMBL/GenBank/DDBJ databases">
        <title>Genomic Encyclopedia of Type Strains, Phase IV (KMG-V): Genome sequencing to study the core and pangenomes of soil and plant-associated prokaryotes.</title>
        <authorList>
            <person name="Whitman W."/>
        </authorList>
    </citation>
    <scope>NUCLEOTIDE SEQUENCE [LARGE SCALE GENOMIC DNA]</scope>
    <source>
        <strain evidence="7 8">M8UP14</strain>
    </source>
</reference>
<keyword evidence="8" id="KW-1185">Reference proteome</keyword>
<evidence type="ECO:0000313" key="7">
    <source>
        <dbReference type="EMBL" id="MBB5055622.1"/>
    </source>
</evidence>
<dbReference type="SUPFAM" id="SSF75005">
    <property type="entry name" value="Arabinanase/levansucrase/invertase"/>
    <property type="match status" value="1"/>
</dbReference>
<dbReference type="CDD" id="cd08996">
    <property type="entry name" value="GH32_FFase"/>
    <property type="match status" value="1"/>
</dbReference>
<dbReference type="InterPro" id="IPR018053">
    <property type="entry name" value="Glyco_hydro_32_AS"/>
</dbReference>
<dbReference type="InterPro" id="IPR006311">
    <property type="entry name" value="TAT_signal"/>
</dbReference>
<dbReference type="InterPro" id="IPR023296">
    <property type="entry name" value="Glyco_hydro_beta-prop_sf"/>
</dbReference>
<dbReference type="RefSeq" id="WP_184213393.1">
    <property type="nucleotide sequence ID" value="NZ_JACHIP010000001.1"/>
</dbReference>
<dbReference type="PROSITE" id="PS00609">
    <property type="entry name" value="GLYCOSYL_HYDROL_F32"/>
    <property type="match status" value="1"/>
</dbReference>
<name>A0A7W8E1N9_9BACT</name>
<dbReference type="PANTHER" id="PTHR43101">
    <property type="entry name" value="BETA-FRUCTOSIDASE"/>
    <property type="match status" value="1"/>
</dbReference>
<proteinExistence type="inferred from homology"/>
<feature type="domain" description="Glycosyl hydrolase family 32 N-terminal" evidence="6">
    <location>
        <begin position="53"/>
        <end position="359"/>
    </location>
</feature>
<evidence type="ECO:0000256" key="2">
    <source>
        <dbReference type="ARBA" id="ARBA00012758"/>
    </source>
</evidence>
<dbReference type="EMBL" id="JACHIP010000001">
    <property type="protein sequence ID" value="MBB5055622.1"/>
    <property type="molecule type" value="Genomic_DNA"/>
</dbReference>
<dbReference type="InterPro" id="IPR013148">
    <property type="entry name" value="Glyco_hydro_32_N"/>
</dbReference>
<dbReference type="InterPro" id="IPR051214">
    <property type="entry name" value="GH32_Enzymes"/>
</dbReference>
<dbReference type="AlphaFoldDB" id="A0A7W8E1N9"/>
<feature type="chain" id="PRO_5030679186" description="beta-fructofuranosidase" evidence="5">
    <location>
        <begin position="37"/>
        <end position="519"/>
    </location>
</feature>
<dbReference type="PROSITE" id="PS51318">
    <property type="entry name" value="TAT"/>
    <property type="match status" value="1"/>
</dbReference>
<accession>A0A7W8E1N9</accession>
<evidence type="ECO:0000256" key="1">
    <source>
        <dbReference type="ARBA" id="ARBA00009902"/>
    </source>
</evidence>
<keyword evidence="4 7" id="KW-0326">Glycosidase</keyword>
<evidence type="ECO:0000256" key="3">
    <source>
        <dbReference type="ARBA" id="ARBA00022801"/>
    </source>
</evidence>
<gene>
    <name evidence="7" type="ORF">HDF16_000291</name>
</gene>
<dbReference type="Pfam" id="PF00251">
    <property type="entry name" value="Glyco_hydro_32N"/>
    <property type="match status" value="1"/>
</dbReference>
<dbReference type="GO" id="GO:0005975">
    <property type="term" value="P:carbohydrate metabolic process"/>
    <property type="evidence" value="ECO:0007669"/>
    <property type="project" value="InterPro"/>
</dbReference>
<comment type="caution">
    <text evidence="7">The sequence shown here is derived from an EMBL/GenBank/DDBJ whole genome shotgun (WGS) entry which is preliminary data.</text>
</comment>
<dbReference type="InterPro" id="IPR001362">
    <property type="entry name" value="Glyco_hydro_32"/>
</dbReference>
<dbReference type="EC" id="3.2.1.26" evidence="2"/>
<dbReference type="SMART" id="SM00640">
    <property type="entry name" value="Glyco_32"/>
    <property type="match status" value="1"/>
</dbReference>
<dbReference type="Proteomes" id="UP000540989">
    <property type="component" value="Unassembled WGS sequence"/>
</dbReference>
<keyword evidence="3 7" id="KW-0378">Hydrolase</keyword>